<dbReference type="CDD" id="cd04186">
    <property type="entry name" value="GT_2_like_c"/>
    <property type="match status" value="1"/>
</dbReference>
<organism evidence="6 7">
    <name type="scientific">Pedobacter caeni</name>
    <dbReference type="NCBI Taxonomy" id="288992"/>
    <lineage>
        <taxon>Bacteria</taxon>
        <taxon>Pseudomonadati</taxon>
        <taxon>Bacteroidota</taxon>
        <taxon>Sphingobacteriia</taxon>
        <taxon>Sphingobacteriales</taxon>
        <taxon>Sphingobacteriaceae</taxon>
        <taxon>Pedobacter</taxon>
    </lineage>
</organism>
<evidence type="ECO:0000313" key="6">
    <source>
        <dbReference type="EMBL" id="SHE84190.1"/>
    </source>
</evidence>
<sequence>MKLCSIITVNFNQPAVTLDFLKSVRENTKDQNVEVILVDNGSREDHEESYRLAYPELVYIRSEKNLGFAGGNNLGIQVAKGEHLLLLNNDTEISGNLIETLSAELDANPDIGLLSPLILYFEQPEIIQYAGFTEMNYLTCRNEGIGAMEQNKGQYDLDSRETGFCHGAAMICRRKDLEEAGLMAEEFFLYYEELDWCEKFRKAGKKIWFTGKTKIYHKESMSVGKESNIKTYFMTRNRMLFIRRNTGSGNIFLFSIYFIFIACSKQVLMYLIKGRYDLIKWVFKGIIWNLSNAKNSKKLGFKI</sequence>
<proteinExistence type="inferred from homology"/>
<dbReference type="PANTHER" id="PTHR43179:SF12">
    <property type="entry name" value="GALACTOFURANOSYLTRANSFERASE GLFT2"/>
    <property type="match status" value="1"/>
</dbReference>
<evidence type="ECO:0000256" key="2">
    <source>
        <dbReference type="ARBA" id="ARBA00022676"/>
    </source>
</evidence>
<evidence type="ECO:0000259" key="5">
    <source>
        <dbReference type="Pfam" id="PF00535"/>
    </source>
</evidence>
<keyword evidence="4" id="KW-1133">Transmembrane helix</keyword>
<dbReference type="SUPFAM" id="SSF53448">
    <property type="entry name" value="Nucleotide-diphospho-sugar transferases"/>
    <property type="match status" value="1"/>
</dbReference>
<evidence type="ECO:0000256" key="4">
    <source>
        <dbReference type="SAM" id="Phobius"/>
    </source>
</evidence>
<dbReference type="Proteomes" id="UP000184287">
    <property type="component" value="Unassembled WGS sequence"/>
</dbReference>
<dbReference type="InterPro" id="IPR001173">
    <property type="entry name" value="Glyco_trans_2-like"/>
</dbReference>
<dbReference type="GO" id="GO:0016757">
    <property type="term" value="F:glycosyltransferase activity"/>
    <property type="evidence" value="ECO:0007669"/>
    <property type="project" value="UniProtKB-KW"/>
</dbReference>
<dbReference type="Gene3D" id="3.90.550.10">
    <property type="entry name" value="Spore Coat Polysaccharide Biosynthesis Protein SpsA, Chain A"/>
    <property type="match status" value="1"/>
</dbReference>
<keyword evidence="3" id="KW-0808">Transferase</keyword>
<keyword evidence="4" id="KW-0812">Transmembrane</keyword>
<keyword evidence="7" id="KW-1185">Reference proteome</keyword>
<feature type="domain" description="Glycosyltransferase 2-like" evidence="5">
    <location>
        <begin position="5"/>
        <end position="179"/>
    </location>
</feature>
<keyword evidence="4" id="KW-0472">Membrane</keyword>
<protein>
    <recommendedName>
        <fullName evidence="5">Glycosyltransferase 2-like domain-containing protein</fullName>
    </recommendedName>
</protein>
<name>A0A1M4WSK9_9SPHI</name>
<gene>
    <name evidence="6" type="ORF">SAMN04488522_1011368</name>
</gene>
<dbReference type="STRING" id="288992.SAMN04488522_1011368"/>
<dbReference type="InterPro" id="IPR029044">
    <property type="entry name" value="Nucleotide-diphossugar_trans"/>
</dbReference>
<dbReference type="RefSeq" id="WP_073228979.1">
    <property type="nucleotide sequence ID" value="NZ_FQUQ01000001.1"/>
</dbReference>
<reference evidence="7" key="1">
    <citation type="submission" date="2016-11" db="EMBL/GenBank/DDBJ databases">
        <authorList>
            <person name="Varghese N."/>
            <person name="Submissions S."/>
        </authorList>
    </citation>
    <scope>NUCLEOTIDE SEQUENCE [LARGE SCALE GENOMIC DNA]</scope>
    <source>
        <strain evidence="7">DSM 16990</strain>
    </source>
</reference>
<dbReference type="PANTHER" id="PTHR43179">
    <property type="entry name" value="RHAMNOSYLTRANSFERASE WBBL"/>
    <property type="match status" value="1"/>
</dbReference>
<evidence type="ECO:0000256" key="3">
    <source>
        <dbReference type="ARBA" id="ARBA00022679"/>
    </source>
</evidence>
<dbReference type="Pfam" id="PF00535">
    <property type="entry name" value="Glycos_transf_2"/>
    <property type="match status" value="1"/>
</dbReference>
<comment type="similarity">
    <text evidence="1">Belongs to the glycosyltransferase 2 family.</text>
</comment>
<accession>A0A1M4WSK9</accession>
<evidence type="ECO:0000256" key="1">
    <source>
        <dbReference type="ARBA" id="ARBA00006739"/>
    </source>
</evidence>
<dbReference type="OrthoDB" id="9771846at2"/>
<feature type="transmembrane region" description="Helical" evidence="4">
    <location>
        <begin position="251"/>
        <end position="272"/>
    </location>
</feature>
<dbReference type="AlphaFoldDB" id="A0A1M4WSK9"/>
<keyword evidence="2" id="KW-0328">Glycosyltransferase</keyword>
<evidence type="ECO:0000313" key="7">
    <source>
        <dbReference type="Proteomes" id="UP000184287"/>
    </source>
</evidence>
<dbReference type="EMBL" id="FQUQ01000001">
    <property type="protein sequence ID" value="SHE84190.1"/>
    <property type="molecule type" value="Genomic_DNA"/>
</dbReference>